<keyword evidence="12" id="KW-1185">Reference proteome</keyword>
<dbReference type="AlphaFoldDB" id="A0A8C7DZ65"/>
<comment type="subcellular location">
    <subcellularLocation>
        <location evidence="2">Cytoplasmic vesicle</location>
        <location evidence="2">Phagosome membrane</location>
    </subcellularLocation>
    <subcellularLocation>
        <location evidence="1">Early endosome membrane</location>
    </subcellularLocation>
</comment>
<evidence type="ECO:0000256" key="5">
    <source>
        <dbReference type="ARBA" id="ARBA00022753"/>
    </source>
</evidence>
<evidence type="ECO:0000256" key="6">
    <source>
        <dbReference type="ARBA" id="ARBA00022801"/>
    </source>
</evidence>
<dbReference type="Gene3D" id="1.10.555.10">
    <property type="entry name" value="Rho GTPase activation protein"/>
    <property type="match status" value="1"/>
</dbReference>
<dbReference type="PROSITE" id="PS50238">
    <property type="entry name" value="RHOGAP"/>
    <property type="match status" value="1"/>
</dbReference>
<dbReference type="CDD" id="cd04380">
    <property type="entry name" value="RhoGAP_OCRL1"/>
    <property type="match status" value="1"/>
</dbReference>
<dbReference type="FunFam" id="2.60.40.10:FF:000132">
    <property type="entry name" value="Inositol polyphosphate 5-phosphatase OCRL-1 isoform b"/>
    <property type="match status" value="1"/>
</dbReference>
<evidence type="ECO:0000256" key="8">
    <source>
        <dbReference type="ARBA" id="ARBA00023136"/>
    </source>
</evidence>
<dbReference type="Pfam" id="PF16776">
    <property type="entry name" value="INPP5B_PH"/>
    <property type="match status" value="1"/>
</dbReference>
<evidence type="ECO:0000256" key="1">
    <source>
        <dbReference type="ARBA" id="ARBA00004146"/>
    </source>
</evidence>
<dbReference type="GO" id="GO:0046856">
    <property type="term" value="P:phosphatidylinositol dephosphorylation"/>
    <property type="evidence" value="ECO:0007669"/>
    <property type="project" value="InterPro"/>
</dbReference>
<reference evidence="11" key="2">
    <citation type="submission" date="2025-09" db="UniProtKB">
        <authorList>
            <consortium name="Ensembl"/>
        </authorList>
    </citation>
    <scope>IDENTIFICATION</scope>
</reference>
<dbReference type="InterPro" id="IPR037793">
    <property type="entry name" value="OCRL1/INPP5B_INPP5c"/>
</dbReference>
<dbReference type="InterPro" id="IPR000300">
    <property type="entry name" value="IPPc"/>
</dbReference>
<dbReference type="FunFam" id="3.60.10.10:FF:000004">
    <property type="entry name" value="Type II inositol 1,4,5-trisphosphate 5-phosphatase"/>
    <property type="match status" value="1"/>
</dbReference>
<keyword evidence="8" id="KW-0472">Membrane</keyword>
<dbReference type="Proteomes" id="UP000694557">
    <property type="component" value="Unassembled WGS sequence"/>
</dbReference>
<keyword evidence="9" id="KW-0968">Cytoplasmic vesicle</keyword>
<dbReference type="GO" id="GO:0030670">
    <property type="term" value="C:phagocytic vesicle membrane"/>
    <property type="evidence" value="ECO:0007669"/>
    <property type="project" value="UniProtKB-SubCell"/>
</dbReference>
<dbReference type="Pfam" id="PF00620">
    <property type="entry name" value="RhoGAP"/>
    <property type="match status" value="1"/>
</dbReference>
<dbReference type="Pfam" id="PF21310">
    <property type="entry name" value="OCRL-like_ASH"/>
    <property type="match status" value="1"/>
</dbReference>
<dbReference type="EC" id="3.1.3.36" evidence="4"/>
<dbReference type="GO" id="GO:0052658">
    <property type="term" value="F:inositol-1,4,5-trisphosphate 5-phosphatase activity"/>
    <property type="evidence" value="ECO:0007669"/>
    <property type="project" value="TreeGrafter"/>
</dbReference>
<dbReference type="InterPro" id="IPR048869">
    <property type="entry name" value="OCRL-1_2_ASH"/>
</dbReference>
<dbReference type="Gene3D" id="2.30.29.110">
    <property type="match status" value="1"/>
</dbReference>
<protein>
    <recommendedName>
        <fullName evidence="4">phosphoinositide 5-phosphatase</fullName>
        <ecNumber evidence="4">3.1.3.36</ecNumber>
    </recommendedName>
</protein>
<dbReference type="SMART" id="SM00324">
    <property type="entry name" value="RhoGAP"/>
    <property type="match status" value="1"/>
</dbReference>
<evidence type="ECO:0000256" key="7">
    <source>
        <dbReference type="ARBA" id="ARBA00023098"/>
    </source>
</evidence>
<name>A0A8C7DZ65_ONCKI</name>
<evidence type="ECO:0000256" key="9">
    <source>
        <dbReference type="ARBA" id="ARBA00023329"/>
    </source>
</evidence>
<dbReference type="InterPro" id="IPR031896">
    <property type="entry name" value="INPP5B_PH_dom"/>
</dbReference>
<evidence type="ECO:0000259" key="10">
    <source>
        <dbReference type="PROSITE" id="PS50238"/>
    </source>
</evidence>
<comment type="similarity">
    <text evidence="3">Belongs to the inositol 1,4,5-trisphosphate 5-phosphatase type II family.</text>
</comment>
<dbReference type="InterPro" id="IPR008936">
    <property type="entry name" value="Rho_GTPase_activation_prot"/>
</dbReference>
<evidence type="ECO:0000313" key="12">
    <source>
        <dbReference type="Proteomes" id="UP000694557"/>
    </source>
</evidence>
<accession>A0A8C7DZ65</accession>
<evidence type="ECO:0000256" key="3">
    <source>
        <dbReference type="ARBA" id="ARBA00005910"/>
    </source>
</evidence>
<dbReference type="InterPro" id="IPR013783">
    <property type="entry name" value="Ig-like_fold"/>
</dbReference>
<feature type="domain" description="Rho-GAP" evidence="10">
    <location>
        <begin position="639"/>
        <end position="827"/>
    </location>
</feature>
<keyword evidence="7" id="KW-0443">Lipid metabolism</keyword>
<evidence type="ECO:0000313" key="11">
    <source>
        <dbReference type="Ensembl" id="ENSOKIP00005022646.1"/>
    </source>
</evidence>
<dbReference type="SMART" id="SM00128">
    <property type="entry name" value="IPPc"/>
    <property type="match status" value="1"/>
</dbReference>
<dbReference type="Gene3D" id="2.60.40.10">
    <property type="entry name" value="Immunoglobulins"/>
    <property type="match status" value="1"/>
</dbReference>
<dbReference type="InterPro" id="IPR047078">
    <property type="entry name" value="RhoGAP_OCRL1"/>
</dbReference>
<proteinExistence type="inferred from homology"/>
<dbReference type="Ensembl" id="ENSOKIT00005024052.1">
    <property type="protein sequence ID" value="ENSOKIP00005022646.1"/>
    <property type="gene ID" value="ENSOKIG00005008484.1"/>
</dbReference>
<evidence type="ECO:0000256" key="4">
    <source>
        <dbReference type="ARBA" id="ARBA00013044"/>
    </source>
</evidence>
<gene>
    <name evidence="11" type="primary">INPP5B</name>
    <name evidence="11" type="synonym">LOC109902160</name>
</gene>
<dbReference type="InterPro" id="IPR036691">
    <property type="entry name" value="Endo/exonu/phosph_ase_sf"/>
</dbReference>
<dbReference type="PANTHER" id="PTHR11200">
    <property type="entry name" value="INOSITOL 5-PHOSPHATASE"/>
    <property type="match status" value="1"/>
</dbReference>
<dbReference type="GO" id="GO:0004439">
    <property type="term" value="F:phosphatidylinositol-4,5-bisphosphate 5-phosphatase activity"/>
    <property type="evidence" value="ECO:0007669"/>
    <property type="project" value="UniProtKB-EC"/>
</dbReference>
<dbReference type="GO" id="GO:0005829">
    <property type="term" value="C:cytosol"/>
    <property type="evidence" value="ECO:0007669"/>
    <property type="project" value="TreeGrafter"/>
</dbReference>
<dbReference type="FunFam" id="1.10.555.10:FF:000012">
    <property type="entry name" value="Putative inositol polyphosphate 5-phosphatase OCRL-1"/>
    <property type="match status" value="1"/>
</dbReference>
<keyword evidence="5" id="KW-0967">Endosome</keyword>
<dbReference type="Pfam" id="PF22669">
    <property type="entry name" value="Exo_endo_phos2"/>
    <property type="match status" value="1"/>
</dbReference>
<dbReference type="SUPFAM" id="SSF56219">
    <property type="entry name" value="DNase I-like"/>
    <property type="match status" value="1"/>
</dbReference>
<dbReference type="InterPro" id="IPR046985">
    <property type="entry name" value="IP5"/>
</dbReference>
<dbReference type="Gene3D" id="3.60.10.10">
    <property type="entry name" value="Endonuclease/exonuclease/phosphatase"/>
    <property type="match status" value="1"/>
</dbReference>
<dbReference type="GeneTree" id="ENSGT00940000156762"/>
<dbReference type="SUPFAM" id="SSF48350">
    <property type="entry name" value="GTPase activation domain, GAP"/>
    <property type="match status" value="1"/>
</dbReference>
<evidence type="ECO:0000256" key="2">
    <source>
        <dbReference type="ARBA" id="ARBA00004580"/>
    </source>
</evidence>
<dbReference type="CDD" id="cd09093">
    <property type="entry name" value="INPP5c_INPP5B"/>
    <property type="match status" value="1"/>
</dbReference>
<dbReference type="GO" id="GO:0007165">
    <property type="term" value="P:signal transduction"/>
    <property type="evidence" value="ECO:0007669"/>
    <property type="project" value="InterPro"/>
</dbReference>
<organism evidence="11 12">
    <name type="scientific">Oncorhynchus kisutch</name>
    <name type="common">Coho salmon</name>
    <name type="synonym">Salmo kisutch</name>
    <dbReference type="NCBI Taxonomy" id="8019"/>
    <lineage>
        <taxon>Eukaryota</taxon>
        <taxon>Metazoa</taxon>
        <taxon>Chordata</taxon>
        <taxon>Craniata</taxon>
        <taxon>Vertebrata</taxon>
        <taxon>Euteleostomi</taxon>
        <taxon>Actinopterygii</taxon>
        <taxon>Neopterygii</taxon>
        <taxon>Teleostei</taxon>
        <taxon>Protacanthopterygii</taxon>
        <taxon>Salmoniformes</taxon>
        <taxon>Salmonidae</taxon>
        <taxon>Salmoninae</taxon>
        <taxon>Oncorhynchus</taxon>
    </lineage>
</organism>
<sequence length="827" mass="95105">TSSYASMRIYCCKHAVQCLVLVDNVIESRLLGLVERTKEHALFVFTHRRMAITGEDVTLYDIFPISNDFAVVEVFKCLSRDISIGADTRVRLNFQDGDLEVRLPFGSHSRLFLSEVNKAWSVKREGWNELKREGRHDLVRQSSHTASNKATMLAMPQFGLRDNLIRCELLKNEDIYTYLENFSFFIGTYNVNGQTPKESLRPWLGSTSTPPDMYCVGFQELDLSKEAFFFNDTPKETEWMKAVSEGLHPDAKYDLVKLVRLVGIMLLFYVRNEHAKHISEMEAETVGTGIMGRMGNKGAVAIRFRFHNSDICVVNSHLAAHIEEYERRNQDYKDICSRLLFHQHDPSLVPLTIMKHNVVLWLGDLNYRLSDLDVDDVKDLIAKKDFETLHSYDQLKRQIDEKAVFVGFVEGEIDFLPTYKYDTGSDQWDTSEKCRVPAWCDRILWRGKNVRQLHYQSHMDLKTSDHKPVSSLLEMGIKLVNEESYKNTFEEIVRSLDKMENECIPSVTLSRREFHFIDVKFMQHQAETLTLHNDGQVPCQFEFIQKLDERTYCKPWLTANPAEGFIAQGGNVDIDLEVFVNRSTATELNAGHQQIEDILVLHLDRGKDYFLSVLGNYLPSCFGSSIQTLCQLRDPIQEIPLETIRELTLSGDETRTLIIDKPLDIPKEIWQMVDHLYRNAPKQGELFQQPGLRSEFVEIRDCLDTGMPDSLPGSNHSVAEALLIFLDALPEPVVPFSLYQQCLECCSNTSQCKKVVSLLPQCHKNVFNYIAAFLRELLKHSTHNSLDVNILATIFAALLLRSPTKQDLAEKRKTQEFFQHFLVQDLS</sequence>
<dbReference type="InterPro" id="IPR000198">
    <property type="entry name" value="RhoGAP_dom"/>
</dbReference>
<keyword evidence="6" id="KW-0378">Hydrolase</keyword>
<reference evidence="11" key="1">
    <citation type="submission" date="2025-08" db="UniProtKB">
        <authorList>
            <consortium name="Ensembl"/>
        </authorList>
    </citation>
    <scope>IDENTIFICATION</scope>
</reference>
<dbReference type="PANTHER" id="PTHR11200:SF300">
    <property type="entry name" value="TYPE II INOSITOL 1,4,5-TRISPHOSPHATE 5-PHOSPHATASE"/>
    <property type="match status" value="1"/>
</dbReference>
<dbReference type="GO" id="GO:0031901">
    <property type="term" value="C:early endosome membrane"/>
    <property type="evidence" value="ECO:0007669"/>
    <property type="project" value="UniProtKB-SubCell"/>
</dbReference>